<accession>A0A5S6QNV8</accession>
<sequence length="440" mass="50236">MSLYQDIMHGQSCLFIPSEQAQSGDCPETAWLGVRKSRSFNQFNRSSDCLPFAYSNHCSTNDEAEEPIAIREYEIMRDIGQGNYGSVKLARHTKSHKYYAMKIVDKRRILKKFGTLRCTPSRKGEHRKANINPLERIYDEVTIQKKLDHPNIVKLIEVLDDAKNDYLFMVFEYMKKGPVLEIPTDSPLSENVARRHFRDAVLGLEYLHCQKIVHRDIKPSNLLLTETDSLKISDFGVSSQFTGLDALLNDTAGTPAFMAPEALQEAKDHFYSGRAQDVWSLGITLFAFVFGQVPFTDDYVVALYRKIRTEALCIPENPPVSPQLKNLLQRMLHKKPENRCTLKEIKNDDWVTMGGAMPLLQPQQYQQQITISEEDVQNSVRRIVGLDTLVLIKLMGHQRSFGHPFSGNQGRRQRALSALKTIGNAEAQWTLMFEHLSELT</sequence>
<dbReference type="GO" id="GO:0005737">
    <property type="term" value="C:cytoplasm"/>
    <property type="evidence" value="ECO:0007669"/>
    <property type="project" value="TreeGrafter"/>
</dbReference>
<dbReference type="PANTHER" id="PTHR24346">
    <property type="entry name" value="MAP/MICROTUBULE AFFINITY-REGULATING KINASE"/>
    <property type="match status" value="1"/>
</dbReference>
<evidence type="ECO:0000256" key="3">
    <source>
        <dbReference type="ARBA" id="ARBA00022840"/>
    </source>
</evidence>
<keyword evidence="3 4" id="KW-0067">ATP-binding</keyword>
<evidence type="ECO:0000256" key="5">
    <source>
        <dbReference type="RuleBase" id="RU000304"/>
    </source>
</evidence>
<keyword evidence="5" id="KW-0808">Transferase</keyword>
<comment type="cofactor">
    <cofactor evidence="1">
        <name>Mg(2+)</name>
        <dbReference type="ChEBI" id="CHEBI:18420"/>
    </cofactor>
</comment>
<keyword evidence="2 4" id="KW-0547">Nucleotide-binding</keyword>
<feature type="domain" description="Protein kinase" evidence="6">
    <location>
        <begin position="73"/>
        <end position="351"/>
    </location>
</feature>
<dbReference type="GO" id="GO:0005524">
    <property type="term" value="F:ATP binding"/>
    <property type="evidence" value="ECO:0007669"/>
    <property type="project" value="UniProtKB-UniRule"/>
</dbReference>
<evidence type="ECO:0000256" key="1">
    <source>
        <dbReference type="ARBA" id="ARBA00001946"/>
    </source>
</evidence>
<comment type="similarity">
    <text evidence="5">Belongs to the protein kinase superfamily.</text>
</comment>
<evidence type="ECO:0000313" key="8">
    <source>
        <dbReference type="WBParaSite" id="TMUE_2000008542.1"/>
    </source>
</evidence>
<dbReference type="PROSITE" id="PS00108">
    <property type="entry name" value="PROTEIN_KINASE_ST"/>
    <property type="match status" value="1"/>
</dbReference>
<evidence type="ECO:0000256" key="4">
    <source>
        <dbReference type="PROSITE-ProRule" id="PRU10141"/>
    </source>
</evidence>
<dbReference type="PANTHER" id="PTHR24346:SF77">
    <property type="entry name" value="SERINE THREONINE PROTEIN KINASE"/>
    <property type="match status" value="1"/>
</dbReference>
<dbReference type="Gene3D" id="1.10.510.10">
    <property type="entry name" value="Transferase(Phosphotransferase) domain 1"/>
    <property type="match status" value="1"/>
</dbReference>
<proteinExistence type="inferred from homology"/>
<dbReference type="AlphaFoldDB" id="A0A5S6QNV8"/>
<dbReference type="Pfam" id="PF00069">
    <property type="entry name" value="Pkinase"/>
    <property type="match status" value="1"/>
</dbReference>
<name>A0A5S6QNV8_TRIMR</name>
<evidence type="ECO:0000259" key="6">
    <source>
        <dbReference type="PROSITE" id="PS50011"/>
    </source>
</evidence>
<dbReference type="GO" id="GO:0004683">
    <property type="term" value="F:calcium/calmodulin-dependent protein kinase activity"/>
    <property type="evidence" value="ECO:0007669"/>
    <property type="project" value="TreeGrafter"/>
</dbReference>
<dbReference type="STRING" id="70415.A0A5S6QNV8"/>
<dbReference type="InterPro" id="IPR011009">
    <property type="entry name" value="Kinase-like_dom_sf"/>
</dbReference>
<feature type="binding site" evidence="4">
    <location>
        <position position="111"/>
    </location>
    <ligand>
        <name>ATP</name>
        <dbReference type="ChEBI" id="CHEBI:30616"/>
    </ligand>
</feature>
<dbReference type="InterPro" id="IPR000719">
    <property type="entry name" value="Prot_kinase_dom"/>
</dbReference>
<keyword evidence="7" id="KW-1185">Reference proteome</keyword>
<dbReference type="InterPro" id="IPR008271">
    <property type="entry name" value="Ser/Thr_kinase_AS"/>
</dbReference>
<dbReference type="SMART" id="SM00220">
    <property type="entry name" value="S_TKc"/>
    <property type="match status" value="1"/>
</dbReference>
<dbReference type="WBParaSite" id="TMUE_2000008542.1">
    <property type="protein sequence ID" value="TMUE_2000008542.1"/>
    <property type="gene ID" value="WBGene00292612"/>
</dbReference>
<dbReference type="InterPro" id="IPR017441">
    <property type="entry name" value="Protein_kinase_ATP_BS"/>
</dbReference>
<dbReference type="PROSITE" id="PS50011">
    <property type="entry name" value="PROTEIN_KINASE_DOM"/>
    <property type="match status" value="1"/>
</dbReference>
<organism evidence="7 8">
    <name type="scientific">Trichuris muris</name>
    <name type="common">Mouse whipworm</name>
    <dbReference type="NCBI Taxonomy" id="70415"/>
    <lineage>
        <taxon>Eukaryota</taxon>
        <taxon>Metazoa</taxon>
        <taxon>Ecdysozoa</taxon>
        <taxon>Nematoda</taxon>
        <taxon>Enoplea</taxon>
        <taxon>Dorylaimia</taxon>
        <taxon>Trichinellida</taxon>
        <taxon>Trichuridae</taxon>
        <taxon>Trichuris</taxon>
    </lineage>
</organism>
<reference evidence="8" key="1">
    <citation type="submission" date="2019-12" db="UniProtKB">
        <authorList>
            <consortium name="WormBaseParasite"/>
        </authorList>
    </citation>
    <scope>IDENTIFICATION</scope>
</reference>
<keyword evidence="5" id="KW-0723">Serine/threonine-protein kinase</keyword>
<keyword evidence="5" id="KW-0418">Kinase</keyword>
<evidence type="ECO:0000313" key="7">
    <source>
        <dbReference type="Proteomes" id="UP000046395"/>
    </source>
</evidence>
<dbReference type="FunFam" id="1.10.510.10:FF:000571">
    <property type="entry name" value="Maternal embryonic leucine zipper kinase"/>
    <property type="match status" value="1"/>
</dbReference>
<evidence type="ECO:0000256" key="2">
    <source>
        <dbReference type="ARBA" id="ARBA00022741"/>
    </source>
</evidence>
<dbReference type="SUPFAM" id="SSF56112">
    <property type="entry name" value="Protein kinase-like (PK-like)"/>
    <property type="match status" value="1"/>
</dbReference>
<dbReference type="PROSITE" id="PS00107">
    <property type="entry name" value="PROTEIN_KINASE_ATP"/>
    <property type="match status" value="1"/>
</dbReference>
<dbReference type="Proteomes" id="UP000046395">
    <property type="component" value="Unassembled WGS sequence"/>
</dbReference>
<dbReference type="GO" id="GO:0005516">
    <property type="term" value="F:calmodulin binding"/>
    <property type="evidence" value="ECO:0007669"/>
    <property type="project" value="TreeGrafter"/>
</dbReference>
<protein>
    <submittedName>
        <fullName evidence="8">Protein kinase domain-containing protein</fullName>
    </submittedName>
</protein>
<dbReference type="GO" id="GO:0035556">
    <property type="term" value="P:intracellular signal transduction"/>
    <property type="evidence" value="ECO:0007669"/>
    <property type="project" value="TreeGrafter"/>
</dbReference>